<dbReference type="EMBL" id="MFUE01000006">
    <property type="protein sequence ID" value="OGI77946.1"/>
    <property type="molecule type" value="Genomic_DNA"/>
</dbReference>
<gene>
    <name evidence="1" type="ORF">A3D42_00320</name>
</gene>
<evidence type="ECO:0000313" key="1">
    <source>
        <dbReference type="EMBL" id="OGI77946.1"/>
    </source>
</evidence>
<accession>A0A1F6W841</accession>
<dbReference type="AlphaFoldDB" id="A0A1F6W841"/>
<reference evidence="1 2" key="1">
    <citation type="journal article" date="2016" name="Nat. Commun.">
        <title>Thousands of microbial genomes shed light on interconnected biogeochemical processes in an aquifer system.</title>
        <authorList>
            <person name="Anantharaman K."/>
            <person name="Brown C.T."/>
            <person name="Hug L.A."/>
            <person name="Sharon I."/>
            <person name="Castelle C.J."/>
            <person name="Probst A.J."/>
            <person name="Thomas B.C."/>
            <person name="Singh A."/>
            <person name="Wilkins M.J."/>
            <person name="Karaoz U."/>
            <person name="Brodie E.L."/>
            <person name="Williams K.H."/>
            <person name="Hubbard S.S."/>
            <person name="Banfield J.F."/>
        </authorList>
    </citation>
    <scope>NUCLEOTIDE SEQUENCE [LARGE SCALE GENOMIC DNA]</scope>
</reference>
<organism evidence="1 2">
    <name type="scientific">Candidatus Nomurabacteria bacterium RIFCSPHIGHO2_02_FULL_41_18</name>
    <dbReference type="NCBI Taxonomy" id="1801754"/>
    <lineage>
        <taxon>Bacteria</taxon>
        <taxon>Candidatus Nomuraibacteriota</taxon>
    </lineage>
</organism>
<protein>
    <submittedName>
        <fullName evidence="1">Uncharacterized protein</fullName>
    </submittedName>
</protein>
<name>A0A1F6W841_9BACT</name>
<sequence>MPKQGFGNLVKKTNKYASKVEDFEALLGDWNQSPDLYRGPETLCLARVKNGAKRPFAGPCTPAPPAPRYFRY</sequence>
<comment type="caution">
    <text evidence="1">The sequence shown here is derived from an EMBL/GenBank/DDBJ whole genome shotgun (WGS) entry which is preliminary data.</text>
</comment>
<dbReference type="STRING" id="1801754.A3D42_00320"/>
<evidence type="ECO:0000313" key="2">
    <source>
        <dbReference type="Proteomes" id="UP000177777"/>
    </source>
</evidence>
<proteinExistence type="predicted"/>
<dbReference type="Proteomes" id="UP000177777">
    <property type="component" value="Unassembled WGS sequence"/>
</dbReference>